<name>A0ABU9EAQ3_9BACT</name>
<protein>
    <submittedName>
        <fullName evidence="9">AI-2E family transporter</fullName>
    </submittedName>
</protein>
<dbReference type="PANTHER" id="PTHR21716">
    <property type="entry name" value="TRANSMEMBRANE PROTEIN"/>
    <property type="match status" value="1"/>
</dbReference>
<evidence type="ECO:0000256" key="3">
    <source>
        <dbReference type="ARBA" id="ARBA00022448"/>
    </source>
</evidence>
<comment type="subcellular location">
    <subcellularLocation>
        <location evidence="1">Cell membrane</location>
        <topology evidence="1">Multi-pass membrane protein</topology>
    </subcellularLocation>
</comment>
<dbReference type="InterPro" id="IPR002549">
    <property type="entry name" value="AI-2E-like"/>
</dbReference>
<keyword evidence="10" id="KW-1185">Reference proteome</keyword>
<comment type="caution">
    <text evidence="9">The sequence shown here is derived from an EMBL/GenBank/DDBJ whole genome shotgun (WGS) entry which is preliminary data.</text>
</comment>
<evidence type="ECO:0000256" key="2">
    <source>
        <dbReference type="ARBA" id="ARBA00009773"/>
    </source>
</evidence>
<feature type="transmembrane region" description="Helical" evidence="8">
    <location>
        <begin position="335"/>
        <end position="355"/>
    </location>
</feature>
<feature type="transmembrane region" description="Helical" evidence="8">
    <location>
        <begin position="108"/>
        <end position="129"/>
    </location>
</feature>
<evidence type="ECO:0000313" key="9">
    <source>
        <dbReference type="EMBL" id="MEK9501825.1"/>
    </source>
</evidence>
<evidence type="ECO:0000256" key="4">
    <source>
        <dbReference type="ARBA" id="ARBA00022475"/>
    </source>
</evidence>
<keyword evidence="5 8" id="KW-0812">Transmembrane</keyword>
<evidence type="ECO:0000313" key="10">
    <source>
        <dbReference type="Proteomes" id="UP001484239"/>
    </source>
</evidence>
<sequence length="418" mass="44149">MTTEREPGRMWPVIQGVGIALVLALFLWASRDILNPLFLFVVLVVALHPFRGRSGHSLLVALAGLITAVWVLSTTGSLLAPFVLALGIAYILDPLVDRIEATGRGRTTAVFLLALPVVGGLVAAVLFGIPALSAQAGSLIDQAPEALARLEELVGALQARLQGMPGVGDLVADPLSRLDPEAIGTFIEERREMLAERAWDGVVGLGRGLGTVISILGYLVITPVLAFYLLRDWDSITHHLGELVPRPRREAVVSFAKEYDGLLARYLRGQILVAVTIGSITALGLWIANFPYAFLLGVVVAVFGVVPYLGLVLSLIPAIIVALTSGDVGLSLLKVGVVFAVAQGLEGAVVSPRIVGDSVGLHPVWVVLALTVGGYYFGFVGLLIGVPAAVGVKLLVVRGLERYRSSAVYRGDDEAAVV</sequence>
<feature type="transmembrane region" description="Helical" evidence="8">
    <location>
        <begin position="34"/>
        <end position="50"/>
    </location>
</feature>
<dbReference type="PANTHER" id="PTHR21716:SF53">
    <property type="entry name" value="PERMEASE PERM-RELATED"/>
    <property type="match status" value="1"/>
</dbReference>
<dbReference type="Pfam" id="PF01594">
    <property type="entry name" value="AI-2E_transport"/>
    <property type="match status" value="1"/>
</dbReference>
<reference evidence="9 10" key="1">
    <citation type="submission" date="2024-02" db="EMBL/GenBank/DDBJ databases">
        <title>A novel Gemmatimonadota bacterium.</title>
        <authorList>
            <person name="Du Z.-J."/>
            <person name="Ye Y.-Q."/>
        </authorList>
    </citation>
    <scope>NUCLEOTIDE SEQUENCE [LARGE SCALE GENOMIC DNA]</scope>
    <source>
        <strain evidence="9 10">DH-20</strain>
    </source>
</reference>
<keyword evidence="7 8" id="KW-0472">Membrane</keyword>
<gene>
    <name evidence="9" type="ORF">WI372_12610</name>
</gene>
<keyword evidence="3" id="KW-0813">Transport</keyword>
<dbReference type="RefSeq" id="WP_405278886.1">
    <property type="nucleotide sequence ID" value="NZ_CP144380.1"/>
</dbReference>
<feature type="transmembrane region" description="Helical" evidence="8">
    <location>
        <begin position="12"/>
        <end position="28"/>
    </location>
</feature>
<evidence type="ECO:0000256" key="5">
    <source>
        <dbReference type="ARBA" id="ARBA00022692"/>
    </source>
</evidence>
<comment type="similarity">
    <text evidence="2">Belongs to the autoinducer-2 exporter (AI-2E) (TC 2.A.86) family.</text>
</comment>
<feature type="transmembrane region" description="Helical" evidence="8">
    <location>
        <begin position="209"/>
        <end position="230"/>
    </location>
</feature>
<accession>A0ABU9EAQ3</accession>
<feature type="transmembrane region" description="Helical" evidence="8">
    <location>
        <begin position="294"/>
        <end position="323"/>
    </location>
</feature>
<dbReference type="EMBL" id="JBBHLI010000007">
    <property type="protein sequence ID" value="MEK9501825.1"/>
    <property type="molecule type" value="Genomic_DNA"/>
</dbReference>
<organism evidence="9 10">
    <name type="scientific">Gaopeijia maritima</name>
    <dbReference type="NCBI Taxonomy" id="3119007"/>
    <lineage>
        <taxon>Bacteria</taxon>
        <taxon>Pseudomonadati</taxon>
        <taxon>Gemmatimonadota</taxon>
        <taxon>Longimicrobiia</taxon>
        <taxon>Gaopeijiales</taxon>
        <taxon>Gaopeijiaceae</taxon>
        <taxon>Gaopeijia</taxon>
    </lineage>
</organism>
<evidence type="ECO:0000256" key="7">
    <source>
        <dbReference type="ARBA" id="ARBA00023136"/>
    </source>
</evidence>
<feature type="transmembrane region" description="Helical" evidence="8">
    <location>
        <begin position="375"/>
        <end position="396"/>
    </location>
</feature>
<evidence type="ECO:0000256" key="8">
    <source>
        <dbReference type="SAM" id="Phobius"/>
    </source>
</evidence>
<keyword evidence="6 8" id="KW-1133">Transmembrane helix</keyword>
<keyword evidence="4" id="KW-1003">Cell membrane</keyword>
<feature type="transmembrane region" description="Helical" evidence="8">
    <location>
        <begin position="271"/>
        <end position="288"/>
    </location>
</feature>
<evidence type="ECO:0000256" key="6">
    <source>
        <dbReference type="ARBA" id="ARBA00022989"/>
    </source>
</evidence>
<proteinExistence type="inferred from homology"/>
<dbReference type="Proteomes" id="UP001484239">
    <property type="component" value="Unassembled WGS sequence"/>
</dbReference>
<evidence type="ECO:0000256" key="1">
    <source>
        <dbReference type="ARBA" id="ARBA00004651"/>
    </source>
</evidence>